<keyword evidence="3" id="KW-1185">Reference proteome</keyword>
<proteinExistence type="predicted"/>
<dbReference type="PANTHER" id="PTHR43737:SF1">
    <property type="entry name" value="DUF1501 DOMAIN-CONTAINING PROTEIN"/>
    <property type="match status" value="1"/>
</dbReference>
<dbReference type="Pfam" id="PF07394">
    <property type="entry name" value="DUF1501"/>
    <property type="match status" value="1"/>
</dbReference>
<feature type="chain" id="PRO_5022903933" description="DUF1501 domain-containing protein" evidence="1">
    <location>
        <begin position="19"/>
        <end position="409"/>
    </location>
</feature>
<sequence length="409" mass="45125" precursor="true">MSLSRRRFLALSAPAMMAFGRSAPRLFAQAANQSSEKDSDNILVVVQMSGGNDGLNTVIPHSHDEYKKSRPTLAISKDDVFAIDDDFGLHPELNGFADLLEDGRLGIVQGVGYPNPNRSHFESMDIWHTCFRKNESRQDGWLGRAIDQVQQQSSLDIPALHLGHQKQPFALTSLVHRVPTVKSLDQFRLEPLSQMTVPELQQGVRLERSESANLLGFVQSSTENALDVAQRMLETTSGYQPSVTYPESPIANDLKTIAQLIDSEFATRIYYVEIDGFDTHSEQALAHASLLKHVSESVTAFLNDIQQHGHGDRVLVTCFSEFGRRVAENASKGTDHGTAAPMFLAGNAVQPGLIGEHPDLTNLEQGDLVFHTDFREVYAGILENWLNLESKRVLGGSFDPVAFLNSSVS</sequence>
<reference evidence="2 3" key="1">
    <citation type="submission" date="2019-02" db="EMBL/GenBank/DDBJ databases">
        <title>Deep-cultivation of Planctomycetes and their phenomic and genomic characterization uncovers novel biology.</title>
        <authorList>
            <person name="Wiegand S."/>
            <person name="Jogler M."/>
            <person name="Boedeker C."/>
            <person name="Pinto D."/>
            <person name="Vollmers J."/>
            <person name="Rivas-Marin E."/>
            <person name="Kohn T."/>
            <person name="Peeters S.H."/>
            <person name="Heuer A."/>
            <person name="Rast P."/>
            <person name="Oberbeckmann S."/>
            <person name="Bunk B."/>
            <person name="Jeske O."/>
            <person name="Meyerdierks A."/>
            <person name="Storesund J.E."/>
            <person name="Kallscheuer N."/>
            <person name="Luecker S."/>
            <person name="Lage O.M."/>
            <person name="Pohl T."/>
            <person name="Merkel B.J."/>
            <person name="Hornburger P."/>
            <person name="Mueller R.-W."/>
            <person name="Bruemmer F."/>
            <person name="Labrenz M."/>
            <person name="Spormann A.M."/>
            <person name="Op Den Camp H."/>
            <person name="Overmann J."/>
            <person name="Amann R."/>
            <person name="Jetten M.S.M."/>
            <person name="Mascher T."/>
            <person name="Medema M.H."/>
            <person name="Devos D.P."/>
            <person name="Kaster A.-K."/>
            <person name="Ovreas L."/>
            <person name="Rohde M."/>
            <person name="Galperin M.Y."/>
            <person name="Jogler C."/>
        </authorList>
    </citation>
    <scope>NUCLEOTIDE SEQUENCE [LARGE SCALE GENOMIC DNA]</scope>
    <source>
        <strain evidence="2 3">KOR42</strain>
    </source>
</reference>
<dbReference type="RefSeq" id="WP_146509879.1">
    <property type="nucleotide sequence ID" value="NZ_SIHI01000001.1"/>
</dbReference>
<gene>
    <name evidence="2" type="ORF">KOR42_24910</name>
</gene>
<dbReference type="PROSITE" id="PS51318">
    <property type="entry name" value="TAT"/>
    <property type="match status" value="1"/>
</dbReference>
<dbReference type="AlphaFoldDB" id="A0A5C5XB33"/>
<dbReference type="InterPro" id="IPR010869">
    <property type="entry name" value="DUF1501"/>
</dbReference>
<accession>A0A5C5XB33</accession>
<evidence type="ECO:0000313" key="3">
    <source>
        <dbReference type="Proteomes" id="UP000317243"/>
    </source>
</evidence>
<evidence type="ECO:0000313" key="2">
    <source>
        <dbReference type="EMBL" id="TWT59102.1"/>
    </source>
</evidence>
<protein>
    <recommendedName>
        <fullName evidence="4">DUF1501 domain-containing protein</fullName>
    </recommendedName>
</protein>
<evidence type="ECO:0000256" key="1">
    <source>
        <dbReference type="SAM" id="SignalP"/>
    </source>
</evidence>
<dbReference type="Proteomes" id="UP000317243">
    <property type="component" value="Unassembled WGS sequence"/>
</dbReference>
<feature type="signal peptide" evidence="1">
    <location>
        <begin position="1"/>
        <end position="18"/>
    </location>
</feature>
<dbReference type="PANTHER" id="PTHR43737">
    <property type="entry name" value="BLL7424 PROTEIN"/>
    <property type="match status" value="1"/>
</dbReference>
<evidence type="ECO:0008006" key="4">
    <source>
        <dbReference type="Google" id="ProtNLM"/>
    </source>
</evidence>
<dbReference type="EMBL" id="SIHI01000001">
    <property type="protein sequence ID" value="TWT59102.1"/>
    <property type="molecule type" value="Genomic_DNA"/>
</dbReference>
<organism evidence="2 3">
    <name type="scientific">Thalassoglobus neptunius</name>
    <dbReference type="NCBI Taxonomy" id="1938619"/>
    <lineage>
        <taxon>Bacteria</taxon>
        <taxon>Pseudomonadati</taxon>
        <taxon>Planctomycetota</taxon>
        <taxon>Planctomycetia</taxon>
        <taxon>Planctomycetales</taxon>
        <taxon>Planctomycetaceae</taxon>
        <taxon>Thalassoglobus</taxon>
    </lineage>
</organism>
<dbReference type="OrthoDB" id="9779968at2"/>
<dbReference type="InterPro" id="IPR006311">
    <property type="entry name" value="TAT_signal"/>
</dbReference>
<keyword evidence="1" id="KW-0732">Signal</keyword>
<comment type="caution">
    <text evidence="2">The sequence shown here is derived from an EMBL/GenBank/DDBJ whole genome shotgun (WGS) entry which is preliminary data.</text>
</comment>
<name>A0A5C5XB33_9PLAN</name>